<sequence length="102" mass="11024">MRLMNALLLFGSCYLLVLFLGLQNLNVNGGHRLLAMLTSFGIGAANLTVLKIMPGPTSLVEIVAYLLGGPLGIWTSMAIHPWMARRFGKKQSPKPCGLDEAL</sequence>
<keyword evidence="1" id="KW-0812">Transmembrane</keyword>
<accession>A0A450S3A0</accession>
<organism evidence="2">
    <name type="scientific">Candidatus Kentrum sp. DK</name>
    <dbReference type="NCBI Taxonomy" id="2126562"/>
    <lineage>
        <taxon>Bacteria</taxon>
        <taxon>Pseudomonadati</taxon>
        <taxon>Pseudomonadota</taxon>
        <taxon>Gammaproteobacteria</taxon>
        <taxon>Candidatus Kentrum</taxon>
    </lineage>
</organism>
<feature type="transmembrane region" description="Helical" evidence="1">
    <location>
        <begin position="62"/>
        <end position="84"/>
    </location>
</feature>
<name>A0A450S3A0_9GAMM</name>
<reference evidence="2" key="1">
    <citation type="submission" date="2019-02" db="EMBL/GenBank/DDBJ databases">
        <authorList>
            <person name="Gruber-Vodicka R. H."/>
            <person name="Seah K. B. B."/>
        </authorList>
    </citation>
    <scope>NUCLEOTIDE SEQUENCE</scope>
    <source>
        <strain evidence="2">BECK_DK47</strain>
    </source>
</reference>
<proteinExistence type="predicted"/>
<dbReference type="EMBL" id="CAADEX010000012">
    <property type="protein sequence ID" value="VFJ46129.1"/>
    <property type="molecule type" value="Genomic_DNA"/>
</dbReference>
<gene>
    <name evidence="2" type="ORF">BECKDK2373B_GA0170837_101242</name>
</gene>
<evidence type="ECO:0000256" key="1">
    <source>
        <dbReference type="SAM" id="Phobius"/>
    </source>
</evidence>
<feature type="transmembrane region" description="Helical" evidence="1">
    <location>
        <begin position="33"/>
        <end position="50"/>
    </location>
</feature>
<dbReference type="AlphaFoldDB" id="A0A450S3A0"/>
<protein>
    <submittedName>
        <fullName evidence="2">Uncharacterized protein</fullName>
    </submittedName>
</protein>
<feature type="transmembrane region" description="Helical" evidence="1">
    <location>
        <begin position="6"/>
        <end position="26"/>
    </location>
</feature>
<evidence type="ECO:0000313" key="2">
    <source>
        <dbReference type="EMBL" id="VFJ46129.1"/>
    </source>
</evidence>
<keyword evidence="1" id="KW-0472">Membrane</keyword>
<keyword evidence="1" id="KW-1133">Transmembrane helix</keyword>